<protein>
    <submittedName>
        <fullName evidence="1">Uncharacterized protein</fullName>
    </submittedName>
</protein>
<dbReference type="AlphaFoldDB" id="U2M703"/>
<organism evidence="1 2">
    <name type="scientific">Ruminococcus callidus ATCC 27760</name>
    <dbReference type="NCBI Taxonomy" id="411473"/>
    <lineage>
        <taxon>Bacteria</taxon>
        <taxon>Bacillati</taxon>
        <taxon>Bacillota</taxon>
        <taxon>Clostridia</taxon>
        <taxon>Eubacteriales</taxon>
        <taxon>Oscillospiraceae</taxon>
        <taxon>Ruminococcus</taxon>
    </lineage>
</organism>
<dbReference type="GeneID" id="93693462"/>
<dbReference type="Proteomes" id="UP000016662">
    <property type="component" value="Unassembled WGS sequence"/>
</dbReference>
<proteinExistence type="predicted"/>
<dbReference type="RefSeq" id="WP_021680328.1">
    <property type="nucleotide sequence ID" value="NZ_KI260286.1"/>
</dbReference>
<dbReference type="eggNOG" id="ENOG50338VH">
    <property type="taxonomic scope" value="Bacteria"/>
</dbReference>
<evidence type="ECO:0000313" key="1">
    <source>
        <dbReference type="EMBL" id="ERJ97519.1"/>
    </source>
</evidence>
<dbReference type="OrthoDB" id="2236631at2"/>
<keyword evidence="2" id="KW-1185">Reference proteome</keyword>
<reference evidence="1 2" key="1">
    <citation type="submission" date="2013-07" db="EMBL/GenBank/DDBJ databases">
        <authorList>
            <person name="Weinstock G."/>
            <person name="Sodergren E."/>
            <person name="Wylie T."/>
            <person name="Fulton L."/>
            <person name="Fulton R."/>
            <person name="Fronick C."/>
            <person name="O'Laughlin M."/>
            <person name="Godfrey J."/>
            <person name="Miner T."/>
            <person name="Herter B."/>
            <person name="Appelbaum E."/>
            <person name="Cordes M."/>
            <person name="Lek S."/>
            <person name="Wollam A."/>
            <person name="Pepin K.H."/>
            <person name="Palsikar V.B."/>
            <person name="Mitreva M."/>
            <person name="Wilson R.K."/>
        </authorList>
    </citation>
    <scope>NUCLEOTIDE SEQUENCE [LARGE SCALE GENOMIC DNA]</scope>
    <source>
        <strain evidence="1 2">ATCC 27760</strain>
    </source>
</reference>
<sequence>MELNEVQLMAVNISTVLKTILNDRISSSKIYDLVDEPNHHSFKIGFTAYNFFYVVFQYNLDIIGCYIEAGNNICIPLITDKNCYSDTVIEDYISKIKDELELRIPDKYLKAKGWL</sequence>
<dbReference type="STRING" id="411473.RUMCAL_00090"/>
<name>U2M703_9FIRM</name>
<comment type="caution">
    <text evidence="1">The sequence shown here is derived from an EMBL/GenBank/DDBJ whole genome shotgun (WGS) entry which is preliminary data.</text>
</comment>
<evidence type="ECO:0000313" key="2">
    <source>
        <dbReference type="Proteomes" id="UP000016662"/>
    </source>
</evidence>
<dbReference type="HOGENOM" id="CLU_169051_0_0_9"/>
<dbReference type="EMBL" id="AWVF01000015">
    <property type="protein sequence ID" value="ERJ97519.1"/>
    <property type="molecule type" value="Genomic_DNA"/>
</dbReference>
<accession>U2M703</accession>
<gene>
    <name evidence="1" type="ORF">RUMCAL_00090</name>
</gene>